<dbReference type="SUPFAM" id="SSF49785">
    <property type="entry name" value="Galactose-binding domain-like"/>
    <property type="match status" value="1"/>
</dbReference>
<dbReference type="InterPro" id="IPR038637">
    <property type="entry name" value="NPCBM_sf"/>
</dbReference>
<comment type="caution">
    <text evidence="2">The sequence shown here is derived from an EMBL/GenBank/DDBJ whole genome shotgun (WGS) entry which is preliminary data.</text>
</comment>
<name>A0A2P2GM28_STREW</name>
<evidence type="ECO:0000313" key="3">
    <source>
        <dbReference type="Proteomes" id="UP000265325"/>
    </source>
</evidence>
<evidence type="ECO:0000313" key="2">
    <source>
        <dbReference type="EMBL" id="KKZ72564.1"/>
    </source>
</evidence>
<keyword evidence="3" id="KW-1185">Reference proteome</keyword>
<evidence type="ECO:0000259" key="1">
    <source>
        <dbReference type="Pfam" id="PF08305"/>
    </source>
</evidence>
<feature type="domain" description="Glycosyl hydrolase family 98 putative carbohydrate-binding module" evidence="1">
    <location>
        <begin position="35"/>
        <end position="106"/>
    </location>
</feature>
<dbReference type="Proteomes" id="UP000265325">
    <property type="component" value="Unassembled WGS sequence"/>
</dbReference>
<organism evidence="2 3">
    <name type="scientific">Streptomyces showdoensis</name>
    <dbReference type="NCBI Taxonomy" id="68268"/>
    <lineage>
        <taxon>Bacteria</taxon>
        <taxon>Bacillati</taxon>
        <taxon>Actinomycetota</taxon>
        <taxon>Actinomycetes</taxon>
        <taxon>Kitasatosporales</taxon>
        <taxon>Streptomycetaceae</taxon>
        <taxon>Streptomyces</taxon>
    </lineage>
</organism>
<dbReference type="Gene3D" id="2.60.120.1060">
    <property type="entry name" value="NPCBM/NEW2 domain"/>
    <property type="match status" value="1"/>
</dbReference>
<dbReference type="AlphaFoldDB" id="A0A2P2GM28"/>
<reference evidence="2 3" key="1">
    <citation type="submission" date="2015-05" db="EMBL/GenBank/DDBJ databases">
        <title>Draft Genome assembly of Streptomyces showdoensis.</title>
        <authorList>
            <person name="Thapa K.K."/>
            <person name="Metsa-Ketela M."/>
        </authorList>
    </citation>
    <scope>NUCLEOTIDE SEQUENCE [LARGE SCALE GENOMIC DNA]</scope>
    <source>
        <strain evidence="2 3">ATCC 15227</strain>
    </source>
</reference>
<gene>
    <name evidence="2" type="ORF">VO63_17650</name>
</gene>
<sequence>MTTLTPIKEEQSSLDIGPQTVNLKSHPLTMYSPCSETTWQLDRKYTSFTAQYGVTDDWDKVPEQFTIWVDGTERLHATKDAGNTPGKVTLDVSNALRITLQTWPCYPYDPGLAVWIDPVLTAK</sequence>
<dbReference type="InterPro" id="IPR013222">
    <property type="entry name" value="Glyco_hyd_98_carb-bd"/>
</dbReference>
<dbReference type="EMBL" id="LAQS01000025">
    <property type="protein sequence ID" value="KKZ72564.1"/>
    <property type="molecule type" value="Genomic_DNA"/>
</dbReference>
<dbReference type="Pfam" id="PF08305">
    <property type="entry name" value="NPCBM"/>
    <property type="match status" value="1"/>
</dbReference>
<accession>A0A2P2GM28</accession>
<proteinExistence type="predicted"/>
<protein>
    <recommendedName>
        <fullName evidence="1">Glycosyl hydrolase family 98 putative carbohydrate-binding module domain-containing protein</fullName>
    </recommendedName>
</protein>
<dbReference type="InterPro" id="IPR008979">
    <property type="entry name" value="Galactose-bd-like_sf"/>
</dbReference>